<evidence type="ECO:0000259" key="14">
    <source>
        <dbReference type="SMART" id="SM00079"/>
    </source>
</evidence>
<dbReference type="Pfam" id="PF10613">
    <property type="entry name" value="Lig_chan-Glu_bd"/>
    <property type="match status" value="1"/>
</dbReference>
<evidence type="ECO:0000256" key="3">
    <source>
        <dbReference type="ARBA" id="ARBA00022448"/>
    </source>
</evidence>
<dbReference type="SMART" id="SM00079">
    <property type="entry name" value="PBPe"/>
    <property type="match status" value="1"/>
</dbReference>
<dbReference type="InterPro" id="IPR052192">
    <property type="entry name" value="Insect_Ionotropic_Sensory_Rcpt"/>
</dbReference>
<keyword evidence="3" id="KW-0813">Transport</keyword>
<dbReference type="Pfam" id="PF00060">
    <property type="entry name" value="Lig_chan"/>
    <property type="match status" value="1"/>
</dbReference>
<dbReference type="InParanoid" id="A0A067R9A6"/>
<evidence type="ECO:0000256" key="9">
    <source>
        <dbReference type="ARBA" id="ARBA00023170"/>
    </source>
</evidence>
<keyword evidence="11" id="KW-1071">Ligand-gated ion channel</keyword>
<dbReference type="GO" id="GO:0015276">
    <property type="term" value="F:ligand-gated monoatomic ion channel activity"/>
    <property type="evidence" value="ECO:0007669"/>
    <property type="project" value="InterPro"/>
</dbReference>
<dbReference type="SMART" id="SM00918">
    <property type="entry name" value="Lig_chan-Glu_bd"/>
    <property type="match status" value="1"/>
</dbReference>
<keyword evidence="12" id="KW-0407">Ion channel</keyword>
<name>A0A067R9A6_ZOONE</name>
<dbReference type="Gene3D" id="3.40.190.10">
    <property type="entry name" value="Periplasmic binding protein-like II"/>
    <property type="match status" value="2"/>
</dbReference>
<feature type="transmembrane region" description="Helical" evidence="13">
    <location>
        <begin position="411"/>
        <end position="437"/>
    </location>
</feature>
<keyword evidence="10" id="KW-0325">Glycoprotein</keyword>
<protein>
    <recommendedName>
        <fullName evidence="18">Ionotropic glutamate receptor L-glutamate and glycine-binding domain-containing protein</fullName>
    </recommendedName>
</protein>
<dbReference type="AlphaFoldDB" id="A0A067R9A6"/>
<evidence type="ECO:0000313" key="17">
    <source>
        <dbReference type="Proteomes" id="UP000027135"/>
    </source>
</evidence>
<evidence type="ECO:0000256" key="1">
    <source>
        <dbReference type="ARBA" id="ARBA00004651"/>
    </source>
</evidence>
<sequence length="623" mass="71442">MVLINTFTAFSLYLTVKYLYVQAYDYNYSLTTVAAVTTDIATRYHIHSIYLLHSSYIKASDLRNCISDDAINIYKDVLNKMNARLLMQTSVKSLDDIVHVADKSLQHLHVIFSSDRETQRSITEISSTNRLMKRRWLLFLDSTTTPKQFFARIFIPFDCEFLVVQTEYGDVEVSVTVVYHVHPTRPLQMYHVANWSYGSGLSWYTIPFHHRRRNLQGIVLKGAFIEDAPYVMNKRPSGNLTDQLSGYSLEFWNLLQRLANFTLEYHVPEDNSYGSKETNVSWSGILGMVIRHEVEIGVNLLQFATYRVGVVGFLPPILVSKVSVYVRQSDMAYDTFIQILTPFSTGLWGTILPTVLIIILIESAIFKIRVHHELPHETNNRRRLLDCSLRVFGIFCQQGNTTALKSWSYKLVYLTAHFTALVLYIAYTATFISSLAVTRQGSYFKTFEDLLNDGTFKIGIRTKSSYEDYFKNSSNPVLKRVYEKMMKPNVKTLTNSFEEGLQHVCKESKFGFLIGQITFQGLAQNTSCKIVNVPKAYYTTAASFIINSGSPYKKLFACLIQDMRRAGILQRIDRNYWPRDLEEIIRDSPISVALETVSVYFVLLVAGILISAVLLMVEIQFQK</sequence>
<feature type="domain" description="Ionotropic glutamate receptor C-terminal" evidence="14">
    <location>
        <begin position="219"/>
        <end position="579"/>
    </location>
</feature>
<keyword evidence="5 13" id="KW-0812">Transmembrane</keyword>
<keyword evidence="7" id="KW-0406">Ion transport</keyword>
<evidence type="ECO:0000256" key="4">
    <source>
        <dbReference type="ARBA" id="ARBA00022475"/>
    </source>
</evidence>
<evidence type="ECO:0000256" key="10">
    <source>
        <dbReference type="ARBA" id="ARBA00023180"/>
    </source>
</evidence>
<accession>A0A067R9A6</accession>
<comment type="subcellular location">
    <subcellularLocation>
        <location evidence="1">Cell membrane</location>
        <topology evidence="1">Multi-pass membrane protein</topology>
    </subcellularLocation>
</comment>
<feature type="domain" description="Ionotropic glutamate receptor L-glutamate and glycine-binding" evidence="15">
    <location>
        <begin position="229"/>
        <end position="291"/>
    </location>
</feature>
<evidence type="ECO:0000256" key="12">
    <source>
        <dbReference type="ARBA" id="ARBA00023303"/>
    </source>
</evidence>
<dbReference type="EMBL" id="KK852657">
    <property type="protein sequence ID" value="KDR19197.1"/>
    <property type="molecule type" value="Genomic_DNA"/>
</dbReference>
<comment type="similarity">
    <text evidence="2">Belongs to the glutamate-gated ion channel (TC 1.A.10.1) family.</text>
</comment>
<keyword evidence="9" id="KW-0675">Receptor</keyword>
<dbReference type="GO" id="GO:0005886">
    <property type="term" value="C:plasma membrane"/>
    <property type="evidence" value="ECO:0007669"/>
    <property type="project" value="UniProtKB-SubCell"/>
</dbReference>
<evidence type="ECO:0000256" key="2">
    <source>
        <dbReference type="ARBA" id="ARBA00008685"/>
    </source>
</evidence>
<dbReference type="InterPro" id="IPR001320">
    <property type="entry name" value="Iontro_rcpt_C"/>
</dbReference>
<dbReference type="SUPFAM" id="SSF53850">
    <property type="entry name" value="Periplasmic binding protein-like II"/>
    <property type="match status" value="1"/>
</dbReference>
<feature type="transmembrane region" description="Helical" evidence="13">
    <location>
        <begin position="597"/>
        <end position="617"/>
    </location>
</feature>
<keyword evidence="17" id="KW-1185">Reference proteome</keyword>
<reference evidence="16 17" key="1">
    <citation type="journal article" date="2014" name="Nat. Commun.">
        <title>Molecular traces of alternative social organization in a termite genome.</title>
        <authorList>
            <person name="Terrapon N."/>
            <person name="Li C."/>
            <person name="Robertson H.M."/>
            <person name="Ji L."/>
            <person name="Meng X."/>
            <person name="Booth W."/>
            <person name="Chen Z."/>
            <person name="Childers C.P."/>
            <person name="Glastad K.M."/>
            <person name="Gokhale K."/>
            <person name="Gowin J."/>
            <person name="Gronenberg W."/>
            <person name="Hermansen R.A."/>
            <person name="Hu H."/>
            <person name="Hunt B.G."/>
            <person name="Huylmans A.K."/>
            <person name="Khalil S.M."/>
            <person name="Mitchell R.D."/>
            <person name="Munoz-Torres M.C."/>
            <person name="Mustard J.A."/>
            <person name="Pan H."/>
            <person name="Reese J.T."/>
            <person name="Scharf M.E."/>
            <person name="Sun F."/>
            <person name="Vogel H."/>
            <person name="Xiao J."/>
            <person name="Yang W."/>
            <person name="Yang Z."/>
            <person name="Yang Z."/>
            <person name="Zhou J."/>
            <person name="Zhu J."/>
            <person name="Brent C.S."/>
            <person name="Elsik C.G."/>
            <person name="Goodisman M.A."/>
            <person name="Liberles D.A."/>
            <person name="Roe R.M."/>
            <person name="Vargo E.L."/>
            <person name="Vilcinskas A."/>
            <person name="Wang J."/>
            <person name="Bornberg-Bauer E."/>
            <person name="Korb J."/>
            <person name="Zhang G."/>
            <person name="Liebig J."/>
        </authorList>
    </citation>
    <scope>NUCLEOTIDE SEQUENCE [LARGE SCALE GENOMIC DNA]</scope>
    <source>
        <tissue evidence="16">Whole organism</tissue>
    </source>
</reference>
<evidence type="ECO:0000256" key="7">
    <source>
        <dbReference type="ARBA" id="ARBA00023065"/>
    </source>
</evidence>
<dbReference type="OMA" id="HHELPHE"/>
<evidence type="ECO:0000256" key="8">
    <source>
        <dbReference type="ARBA" id="ARBA00023136"/>
    </source>
</evidence>
<evidence type="ECO:0000256" key="11">
    <source>
        <dbReference type="ARBA" id="ARBA00023286"/>
    </source>
</evidence>
<keyword evidence="4" id="KW-1003">Cell membrane</keyword>
<evidence type="ECO:0000256" key="5">
    <source>
        <dbReference type="ARBA" id="ARBA00022692"/>
    </source>
</evidence>
<proteinExistence type="inferred from homology"/>
<dbReference type="Proteomes" id="UP000027135">
    <property type="component" value="Unassembled WGS sequence"/>
</dbReference>
<dbReference type="eggNOG" id="KOG1052">
    <property type="taxonomic scope" value="Eukaryota"/>
</dbReference>
<dbReference type="PANTHER" id="PTHR42643">
    <property type="entry name" value="IONOTROPIC RECEPTOR 20A-RELATED"/>
    <property type="match status" value="1"/>
</dbReference>
<feature type="transmembrane region" description="Helical" evidence="13">
    <location>
        <begin position="346"/>
        <end position="366"/>
    </location>
</feature>
<keyword evidence="6 13" id="KW-1133">Transmembrane helix</keyword>
<evidence type="ECO:0000256" key="13">
    <source>
        <dbReference type="SAM" id="Phobius"/>
    </source>
</evidence>
<dbReference type="InterPro" id="IPR019594">
    <property type="entry name" value="Glu/Gly-bd"/>
</dbReference>
<evidence type="ECO:0000313" key="16">
    <source>
        <dbReference type="EMBL" id="KDR19197.1"/>
    </source>
</evidence>
<evidence type="ECO:0000259" key="15">
    <source>
        <dbReference type="SMART" id="SM00918"/>
    </source>
</evidence>
<gene>
    <name evidence="16" type="ORF">L798_06252</name>
</gene>
<organism evidence="16 17">
    <name type="scientific">Zootermopsis nevadensis</name>
    <name type="common">Dampwood termite</name>
    <dbReference type="NCBI Taxonomy" id="136037"/>
    <lineage>
        <taxon>Eukaryota</taxon>
        <taxon>Metazoa</taxon>
        <taxon>Ecdysozoa</taxon>
        <taxon>Arthropoda</taxon>
        <taxon>Hexapoda</taxon>
        <taxon>Insecta</taxon>
        <taxon>Pterygota</taxon>
        <taxon>Neoptera</taxon>
        <taxon>Polyneoptera</taxon>
        <taxon>Dictyoptera</taxon>
        <taxon>Blattodea</taxon>
        <taxon>Blattoidea</taxon>
        <taxon>Termitoidae</taxon>
        <taxon>Termopsidae</taxon>
        <taxon>Zootermopsis</taxon>
    </lineage>
</organism>
<dbReference type="PANTHER" id="PTHR42643:SF30">
    <property type="entry name" value="IONOTROPIC RECEPTOR 40A-RELATED"/>
    <property type="match status" value="1"/>
</dbReference>
<evidence type="ECO:0008006" key="18">
    <source>
        <dbReference type="Google" id="ProtNLM"/>
    </source>
</evidence>
<evidence type="ECO:0000256" key="6">
    <source>
        <dbReference type="ARBA" id="ARBA00022989"/>
    </source>
</evidence>
<dbReference type="GO" id="GO:0050906">
    <property type="term" value="P:detection of stimulus involved in sensory perception"/>
    <property type="evidence" value="ECO:0007669"/>
    <property type="project" value="UniProtKB-ARBA"/>
</dbReference>
<keyword evidence="8 13" id="KW-0472">Membrane</keyword>